<dbReference type="InterPro" id="IPR006652">
    <property type="entry name" value="Kelch_1"/>
</dbReference>
<dbReference type="Pfam" id="PF24681">
    <property type="entry name" value="Kelch_KLHDC2_KLHL20_DRC7"/>
    <property type="match status" value="1"/>
</dbReference>
<dbReference type="Gene3D" id="2.120.10.80">
    <property type="entry name" value="Kelch-type beta propeller"/>
    <property type="match status" value="1"/>
</dbReference>
<name>A0A2S7K2U4_9PROT</name>
<keyword evidence="2" id="KW-1185">Reference proteome</keyword>
<dbReference type="SUPFAM" id="SSF117281">
    <property type="entry name" value="Kelch motif"/>
    <property type="match status" value="1"/>
</dbReference>
<dbReference type="InterPro" id="IPR006311">
    <property type="entry name" value="TAT_signal"/>
</dbReference>
<dbReference type="PANTHER" id="PTHR46375">
    <property type="entry name" value="KELCH REPEAT AND BTB DOMAIN-CONTAINING PROTEIN 13-RELATED"/>
    <property type="match status" value="1"/>
</dbReference>
<dbReference type="PROSITE" id="PS51318">
    <property type="entry name" value="TAT"/>
    <property type="match status" value="1"/>
</dbReference>
<organism evidence="1 2">
    <name type="scientific">Hyphococcus luteus</name>
    <dbReference type="NCBI Taxonomy" id="2058213"/>
    <lineage>
        <taxon>Bacteria</taxon>
        <taxon>Pseudomonadati</taxon>
        <taxon>Pseudomonadota</taxon>
        <taxon>Alphaproteobacteria</taxon>
        <taxon>Parvularculales</taxon>
        <taxon>Parvularculaceae</taxon>
        <taxon>Hyphococcus</taxon>
    </lineage>
</organism>
<dbReference type="AlphaFoldDB" id="A0A2S7K2U4"/>
<comment type="caution">
    <text evidence="1">The sequence shown here is derived from an EMBL/GenBank/DDBJ whole genome shotgun (WGS) entry which is preliminary data.</text>
</comment>
<evidence type="ECO:0000313" key="1">
    <source>
        <dbReference type="EMBL" id="PQA86822.1"/>
    </source>
</evidence>
<dbReference type="InterPro" id="IPR015915">
    <property type="entry name" value="Kelch-typ_b-propeller"/>
</dbReference>
<dbReference type="EMBL" id="PJCH01000011">
    <property type="protein sequence ID" value="PQA86822.1"/>
    <property type="molecule type" value="Genomic_DNA"/>
</dbReference>
<dbReference type="SMART" id="SM00612">
    <property type="entry name" value="Kelch"/>
    <property type="match status" value="3"/>
</dbReference>
<gene>
    <name evidence="1" type="ORF">CW354_15180</name>
</gene>
<dbReference type="PANTHER" id="PTHR46375:SF3">
    <property type="entry name" value="KELCH REPEAT AND BTB DOMAIN-CONTAINING PROTEIN 13"/>
    <property type="match status" value="1"/>
</dbReference>
<protein>
    <submittedName>
        <fullName evidence="1">Galactose oxidase</fullName>
    </submittedName>
</protein>
<dbReference type="OrthoDB" id="9769308at2"/>
<accession>A0A2S7K2U4</accession>
<reference evidence="1 2" key="1">
    <citation type="submission" date="2017-12" db="EMBL/GenBank/DDBJ databases">
        <authorList>
            <person name="Hurst M.R.H."/>
        </authorList>
    </citation>
    <scope>NUCLEOTIDE SEQUENCE [LARGE SCALE GENOMIC DNA]</scope>
    <source>
        <strain evidence="1 2">SY-3-19</strain>
    </source>
</reference>
<evidence type="ECO:0000313" key="2">
    <source>
        <dbReference type="Proteomes" id="UP000239504"/>
    </source>
</evidence>
<dbReference type="InterPro" id="IPR052392">
    <property type="entry name" value="Kelch-BTB_domain-containing"/>
</dbReference>
<sequence length="353" mass="38361">MRNIDRRAVLAGGTALGAGAFLPARAFADGGPMGAWTPLAHMPFPVQEIYPAPFRKSSDPGTSLKPKPLDLLVNAGGLTPDGAFNVTPKVTFYDPAYDAWGFATFLPEPRHHLALVNNNGFLYGVGGFARDRNGGWQMRANNWRLTELDGDWKEMAPLPHPQAESVTQSLNGFIHMAGGRAPAGSHNTEWADHIDTDEHWYYDPRDNRWRSLAPMLTPRNSAAGAVVNGVLYVIGGRTVSDGNLNAVEVYDPLSDRWEQARPMPKRQGGLAAAVLNGKIYVFGGEYFDPRPGGVFAESWEYDPDKDEWRAVAAMPHPRHGLGAVKLGEAIYVLGGAAKPSGEETSAALDKFEI</sequence>
<dbReference type="RefSeq" id="WP_104830939.1">
    <property type="nucleotide sequence ID" value="NZ_PJCH01000011.1"/>
</dbReference>
<dbReference type="Proteomes" id="UP000239504">
    <property type="component" value="Unassembled WGS sequence"/>
</dbReference>
<proteinExistence type="predicted"/>